<dbReference type="Gene3D" id="3.30.70.850">
    <property type="entry name" value="Peptidase S8, pro-domain"/>
    <property type="match status" value="1"/>
</dbReference>
<comment type="subcellular location">
    <subcellularLocation>
        <location evidence="1">Secreted</location>
    </subcellularLocation>
</comment>
<keyword evidence="3" id="KW-0964">Secreted</keyword>
<dbReference type="GO" id="GO:0005179">
    <property type="term" value="F:hormone activity"/>
    <property type="evidence" value="ECO:0007669"/>
    <property type="project" value="TreeGrafter"/>
</dbReference>
<evidence type="ECO:0008006" key="9">
    <source>
        <dbReference type="Google" id="ProtNLM"/>
    </source>
</evidence>
<evidence type="ECO:0000256" key="3">
    <source>
        <dbReference type="ARBA" id="ARBA00022525"/>
    </source>
</evidence>
<name>A0AAV6USZ3_9ARAC</name>
<feature type="signal peptide" evidence="6">
    <location>
        <begin position="1"/>
        <end position="25"/>
    </location>
</feature>
<gene>
    <name evidence="7" type="ORF">JTE90_014760</name>
</gene>
<evidence type="ECO:0000256" key="2">
    <source>
        <dbReference type="ARBA" id="ARBA00005669"/>
    </source>
</evidence>
<sequence length="360" mass="40189">MTISNRTLKYLLVLIVLNALDNINASGVYSDQFVIKVPGGSEIAKQVARDHGFEYLGEDSVFALVSEKGCACGIGDDRVGEMLFSVFSSFFISVVLILNNVRKVCGQASDTCDWVGSGLLQNETRGVQPLYLRCTQGRIKWHYPRGALRALLRPPLPSFRGCVRISGNSTGARLFLEGKGRLHPLYKGSRDRRSEDLHRCFTSRGGQVALYVEADPPLDILRKDTIEFKYDLVAQENLADDMEECRPCSDQEILQSYCTSDFAIQGTVSALNHNPSIQTSELTIRVSSYKTSVPHRTDPKKYVTLHRPLKCGTKAGEGQFLFLGRWVLGRPAVRCAPRLSHWKEIRRKAIEADTNLCQLS</sequence>
<reference evidence="7 8" key="1">
    <citation type="journal article" date="2022" name="Nat. Ecol. Evol.">
        <title>A masculinizing supergene underlies an exaggerated male reproductive morph in a spider.</title>
        <authorList>
            <person name="Hendrickx F."/>
            <person name="De Corte Z."/>
            <person name="Sonet G."/>
            <person name="Van Belleghem S.M."/>
            <person name="Kostlbacher S."/>
            <person name="Vangestel C."/>
        </authorList>
    </citation>
    <scope>NUCLEOTIDE SEQUENCE [LARGE SCALE GENOMIC DNA]</scope>
    <source>
        <strain evidence="7">W744_W776</strain>
    </source>
</reference>
<dbReference type="Gene3D" id="2.40.50.120">
    <property type="match status" value="1"/>
</dbReference>
<dbReference type="EMBL" id="JAFNEN010000294">
    <property type="protein sequence ID" value="KAG8186686.1"/>
    <property type="molecule type" value="Genomic_DNA"/>
</dbReference>
<keyword evidence="4 6" id="KW-0732">Signal</keyword>
<dbReference type="InterPro" id="IPR008993">
    <property type="entry name" value="TIMP-like_OB-fold"/>
</dbReference>
<evidence type="ECO:0000313" key="8">
    <source>
        <dbReference type="Proteomes" id="UP000827092"/>
    </source>
</evidence>
<evidence type="ECO:0000313" key="7">
    <source>
        <dbReference type="EMBL" id="KAG8186686.1"/>
    </source>
</evidence>
<keyword evidence="5" id="KW-1015">Disulfide bond</keyword>
<dbReference type="InterPro" id="IPR051998">
    <property type="entry name" value="Meteorin-like"/>
</dbReference>
<comment type="caution">
    <text evidence="7">The sequence shown here is derived from an EMBL/GenBank/DDBJ whole genome shotgun (WGS) entry which is preliminary data.</text>
</comment>
<dbReference type="InterPro" id="IPR038466">
    <property type="entry name" value="S8_pro-domain_sf"/>
</dbReference>
<protein>
    <recommendedName>
        <fullName evidence="9">Peptidase S8 pro-domain domain-containing protein</fullName>
    </recommendedName>
</protein>
<dbReference type="PANTHER" id="PTHR28593">
    <property type="entry name" value="METEORIN-LIKE PROTEIN"/>
    <property type="match status" value="1"/>
</dbReference>
<comment type="similarity">
    <text evidence="2">Belongs to the meteorin family.</text>
</comment>
<dbReference type="AlphaFoldDB" id="A0AAV6USZ3"/>
<evidence type="ECO:0000256" key="1">
    <source>
        <dbReference type="ARBA" id="ARBA00004613"/>
    </source>
</evidence>
<evidence type="ECO:0000256" key="6">
    <source>
        <dbReference type="SAM" id="SignalP"/>
    </source>
</evidence>
<proteinExistence type="inferred from homology"/>
<organism evidence="7 8">
    <name type="scientific">Oedothorax gibbosus</name>
    <dbReference type="NCBI Taxonomy" id="931172"/>
    <lineage>
        <taxon>Eukaryota</taxon>
        <taxon>Metazoa</taxon>
        <taxon>Ecdysozoa</taxon>
        <taxon>Arthropoda</taxon>
        <taxon>Chelicerata</taxon>
        <taxon>Arachnida</taxon>
        <taxon>Araneae</taxon>
        <taxon>Araneomorphae</taxon>
        <taxon>Entelegynae</taxon>
        <taxon>Araneoidea</taxon>
        <taxon>Linyphiidae</taxon>
        <taxon>Erigoninae</taxon>
        <taxon>Oedothorax</taxon>
    </lineage>
</organism>
<dbReference type="PANTHER" id="PTHR28593:SF3">
    <property type="entry name" value="METEORIN-LIKE PROTEIN"/>
    <property type="match status" value="1"/>
</dbReference>
<accession>A0AAV6USZ3</accession>
<evidence type="ECO:0000256" key="5">
    <source>
        <dbReference type="ARBA" id="ARBA00023157"/>
    </source>
</evidence>
<feature type="chain" id="PRO_5043966949" description="Peptidase S8 pro-domain domain-containing protein" evidence="6">
    <location>
        <begin position="26"/>
        <end position="360"/>
    </location>
</feature>
<keyword evidence="8" id="KW-1185">Reference proteome</keyword>
<dbReference type="GO" id="GO:0005615">
    <property type="term" value="C:extracellular space"/>
    <property type="evidence" value="ECO:0007669"/>
    <property type="project" value="TreeGrafter"/>
</dbReference>
<evidence type="ECO:0000256" key="4">
    <source>
        <dbReference type="ARBA" id="ARBA00022729"/>
    </source>
</evidence>
<dbReference type="Proteomes" id="UP000827092">
    <property type="component" value="Unassembled WGS sequence"/>
</dbReference>